<evidence type="ECO:0000256" key="2">
    <source>
        <dbReference type="SAM" id="MobiDB-lite"/>
    </source>
</evidence>
<dbReference type="Pfam" id="PF00098">
    <property type="entry name" value="zf-CCHC"/>
    <property type="match status" value="1"/>
</dbReference>
<evidence type="ECO:0000313" key="4">
    <source>
        <dbReference type="EMBL" id="CAC5379194.1"/>
    </source>
</evidence>
<keyword evidence="5" id="KW-1185">Reference proteome</keyword>
<feature type="region of interest" description="Disordered" evidence="2">
    <location>
        <begin position="270"/>
        <end position="291"/>
    </location>
</feature>
<dbReference type="Gene3D" id="1.10.340.70">
    <property type="match status" value="1"/>
</dbReference>
<evidence type="ECO:0000256" key="1">
    <source>
        <dbReference type="PROSITE-ProRule" id="PRU00047"/>
    </source>
</evidence>
<gene>
    <name evidence="4" type="ORF">MCOR_15286</name>
</gene>
<organism evidence="4 5">
    <name type="scientific">Mytilus coruscus</name>
    <name type="common">Sea mussel</name>
    <dbReference type="NCBI Taxonomy" id="42192"/>
    <lineage>
        <taxon>Eukaryota</taxon>
        <taxon>Metazoa</taxon>
        <taxon>Spiralia</taxon>
        <taxon>Lophotrochozoa</taxon>
        <taxon>Mollusca</taxon>
        <taxon>Bivalvia</taxon>
        <taxon>Autobranchia</taxon>
        <taxon>Pteriomorphia</taxon>
        <taxon>Mytilida</taxon>
        <taxon>Mytiloidea</taxon>
        <taxon>Mytilidae</taxon>
        <taxon>Mytilinae</taxon>
        <taxon>Mytilus</taxon>
    </lineage>
</organism>
<dbReference type="GO" id="GO:0008270">
    <property type="term" value="F:zinc ion binding"/>
    <property type="evidence" value="ECO:0007669"/>
    <property type="project" value="UniProtKB-KW"/>
</dbReference>
<proteinExistence type="predicted"/>
<feature type="region of interest" description="Disordered" evidence="2">
    <location>
        <begin position="80"/>
        <end position="102"/>
    </location>
</feature>
<feature type="domain" description="CCHC-type" evidence="3">
    <location>
        <begin position="343"/>
        <end position="358"/>
    </location>
</feature>
<dbReference type="SMART" id="SM00343">
    <property type="entry name" value="ZnF_C2HC"/>
    <property type="match status" value="1"/>
</dbReference>
<dbReference type="OrthoDB" id="6091153at2759"/>
<keyword evidence="1" id="KW-0479">Metal-binding</keyword>
<dbReference type="PROSITE" id="PS50158">
    <property type="entry name" value="ZF_CCHC"/>
    <property type="match status" value="1"/>
</dbReference>
<dbReference type="GO" id="GO:0003676">
    <property type="term" value="F:nucleic acid binding"/>
    <property type="evidence" value="ECO:0007669"/>
    <property type="project" value="InterPro"/>
</dbReference>
<dbReference type="Gene3D" id="4.10.60.10">
    <property type="entry name" value="Zinc finger, CCHC-type"/>
    <property type="match status" value="1"/>
</dbReference>
<accession>A0A6J8B874</accession>
<dbReference type="InterPro" id="IPR021109">
    <property type="entry name" value="Peptidase_aspartic_dom_sf"/>
</dbReference>
<dbReference type="AlphaFoldDB" id="A0A6J8B874"/>
<dbReference type="InterPro" id="IPR001878">
    <property type="entry name" value="Znf_CCHC"/>
</dbReference>
<keyword evidence="1" id="KW-0862">Zinc</keyword>
<keyword evidence="1" id="KW-0863">Zinc-finger</keyword>
<dbReference type="PANTHER" id="PTHR19963:SF30">
    <property type="entry name" value="ENDONUCLEASE_EXONUCLEASE_PHOSPHATASE DOMAIN-CONTAINING PROTEIN"/>
    <property type="match status" value="1"/>
</dbReference>
<dbReference type="FunFam" id="1.10.340.70:FF:000001">
    <property type="entry name" value="Retrovirus-related Pol polyprotein from transposon gypsy-like Protein"/>
    <property type="match status" value="1"/>
</dbReference>
<evidence type="ECO:0000313" key="5">
    <source>
        <dbReference type="Proteomes" id="UP000507470"/>
    </source>
</evidence>
<dbReference type="PANTHER" id="PTHR19963">
    <property type="entry name" value="CCHC-TYPE DOMAIN-CONTAINING PROTEIN"/>
    <property type="match status" value="1"/>
</dbReference>
<dbReference type="EMBL" id="CACVKT020002653">
    <property type="protein sequence ID" value="CAC5379194.1"/>
    <property type="molecule type" value="Genomic_DNA"/>
</dbReference>
<sequence length="738" mass="83487">MDKVLYLPHLEIRGVRPKVVENKEHDSGVVTTGPSLSTPVGLAVGDTLPLPDGDIISNPHVNNRKSIGQDKTQYINPKQELTKNQSTAHTVSSGSNDVKIKPSKYEGNTPWMDYLAHFEMCALVNMWSEHQKGLYLAVSLIGQAQAVLGDLPKEKRQIFSDLVYALEERFAPSSQTELYRAQFKERRQKASETLPKVGQSVRRLSNLAYPTAPLELRDTLAKEQFIDALVDSEMRLRIKHSRPKGLNDAIRLAVELEAYNTAESKTLKSMGHLRQTTSDERTEAPNSPNTAVSMGQMTTWMQTIENNLLSLTKEIKDLKFQRKFQPRGKINNTKSKGNRCGPCFSCGEIGHFARNCPNNNKIQGTRGTDNHGTYTDGSVNTLKSEVKSSNNDKGAVVVSALEDAGMFVELSIQDVPVKFVIDTGATQTLVSTRVYDFIPDLCRPHLSKTRSQIKSVCDKYLILRGKGSFKMDFGREKLTSEAVVTDLQVDGILGLDFMKKNKCLIDVSTYLLHIDNFMVPLIFQGTQRRNADALSRAPGKPCRLKSDSQSNMSSDCSKREHSHVKIVTSQMTDNGKELTLMELQSNDSDLKLVKRWLTEGHRPQYNEVSSKGFFLRSLWSQFDCLELQEDIVVRRFNDLELNVAKLQAVIPMSERKQVLEYCHKKKYAGHLGMHKTLKKIRHFYYWPGLQSDVRAYVASCNKCTRRNHPMKKNRASMRLEEDNGRNERKRNMPGWLIV</sequence>
<reference evidence="4 5" key="1">
    <citation type="submission" date="2020-06" db="EMBL/GenBank/DDBJ databases">
        <authorList>
            <person name="Li R."/>
            <person name="Bekaert M."/>
        </authorList>
    </citation>
    <scope>NUCLEOTIDE SEQUENCE [LARGE SCALE GENOMIC DNA]</scope>
    <source>
        <strain evidence="5">wild</strain>
    </source>
</reference>
<dbReference type="Pfam" id="PF17921">
    <property type="entry name" value="Integrase_H2C2"/>
    <property type="match status" value="1"/>
</dbReference>
<feature type="region of interest" description="Disordered" evidence="2">
    <location>
        <begin position="534"/>
        <end position="560"/>
    </location>
</feature>
<feature type="compositionally biased region" description="Polar residues" evidence="2">
    <location>
        <begin position="82"/>
        <end position="96"/>
    </location>
</feature>
<dbReference type="Gene3D" id="2.40.70.10">
    <property type="entry name" value="Acid Proteases"/>
    <property type="match status" value="1"/>
</dbReference>
<dbReference type="InterPro" id="IPR041588">
    <property type="entry name" value="Integrase_H2C2"/>
</dbReference>
<protein>
    <recommendedName>
        <fullName evidence="3">CCHC-type domain-containing protein</fullName>
    </recommendedName>
</protein>
<dbReference type="SUPFAM" id="SSF57756">
    <property type="entry name" value="Retrovirus zinc finger-like domains"/>
    <property type="match status" value="1"/>
</dbReference>
<dbReference type="Proteomes" id="UP000507470">
    <property type="component" value="Unassembled WGS sequence"/>
</dbReference>
<dbReference type="SUPFAM" id="SSF50630">
    <property type="entry name" value="Acid proteases"/>
    <property type="match status" value="1"/>
</dbReference>
<name>A0A6J8B874_MYTCO</name>
<evidence type="ECO:0000259" key="3">
    <source>
        <dbReference type="PROSITE" id="PS50158"/>
    </source>
</evidence>
<dbReference type="InterPro" id="IPR036875">
    <property type="entry name" value="Znf_CCHC_sf"/>
</dbReference>